<evidence type="ECO:0000256" key="6">
    <source>
        <dbReference type="ARBA" id="ARBA00023160"/>
    </source>
</evidence>
<sequence length="165" mass="17022">MTGEPTEDDHLLAQLREQASRLVAEVDGPLRRIRMRSGNAVVEIEWHGAATPAEAGPALPTDAVVRPVSAVSGTPVAAGSGADAASRDCVVAPMVGTFYRAAEPGASPFVEVGDLVEPGQVIGIVEAMKLMNHITAEHAGKVAEVLVGNGEPVEFNQPLIALVSA</sequence>
<dbReference type="Gene3D" id="2.40.50.100">
    <property type="match status" value="1"/>
</dbReference>
<keyword evidence="3 8" id="KW-0444">Lipid biosynthesis</keyword>
<protein>
    <recommendedName>
        <fullName evidence="2 8">Biotin carboxyl carrier protein of acetyl-CoA carboxylase</fullName>
    </recommendedName>
</protein>
<dbReference type="PROSITE" id="PS50968">
    <property type="entry name" value="BIOTINYL_LIPOYL"/>
    <property type="match status" value="1"/>
</dbReference>
<keyword evidence="5 8" id="KW-0443">Lipid metabolism</keyword>
<keyword evidence="6 8" id="KW-0275">Fatty acid biosynthesis</keyword>
<comment type="caution">
    <text evidence="10">The sequence shown here is derived from an EMBL/GenBank/DDBJ whole genome shotgun (WGS) entry which is preliminary data.</text>
</comment>
<evidence type="ECO:0000256" key="5">
    <source>
        <dbReference type="ARBA" id="ARBA00023098"/>
    </source>
</evidence>
<evidence type="ECO:0000313" key="11">
    <source>
        <dbReference type="Proteomes" id="UP000277671"/>
    </source>
</evidence>
<dbReference type="InterPro" id="IPR050709">
    <property type="entry name" value="Biotin_Carboxyl_Carrier/Decarb"/>
</dbReference>
<name>A0A495JUT1_9ACTN</name>
<accession>A0A495JUT1</accession>
<dbReference type="PANTHER" id="PTHR45266">
    <property type="entry name" value="OXALOACETATE DECARBOXYLASE ALPHA CHAIN"/>
    <property type="match status" value="1"/>
</dbReference>
<evidence type="ECO:0000259" key="9">
    <source>
        <dbReference type="PROSITE" id="PS50968"/>
    </source>
</evidence>
<dbReference type="PROSITE" id="PS00188">
    <property type="entry name" value="BIOTIN"/>
    <property type="match status" value="1"/>
</dbReference>
<reference evidence="10 11" key="1">
    <citation type="submission" date="2018-10" db="EMBL/GenBank/DDBJ databases">
        <title>Sequencing the genomes of 1000 actinobacteria strains.</title>
        <authorList>
            <person name="Klenk H.-P."/>
        </authorList>
    </citation>
    <scope>NUCLEOTIDE SEQUENCE [LARGE SCALE GENOMIC DNA]</scope>
    <source>
        <strain evidence="10 11">DSM 45175</strain>
    </source>
</reference>
<evidence type="ECO:0000256" key="3">
    <source>
        <dbReference type="ARBA" id="ARBA00022516"/>
    </source>
</evidence>
<dbReference type="FunFam" id="2.40.50.100:FF:000003">
    <property type="entry name" value="Acetyl-CoA carboxylase biotin carboxyl carrier protein"/>
    <property type="match status" value="1"/>
</dbReference>
<dbReference type="CDD" id="cd06850">
    <property type="entry name" value="biotinyl_domain"/>
    <property type="match status" value="1"/>
</dbReference>
<dbReference type="AlphaFoldDB" id="A0A495JUT1"/>
<proteinExistence type="predicted"/>
<evidence type="ECO:0000256" key="8">
    <source>
        <dbReference type="RuleBase" id="RU364072"/>
    </source>
</evidence>
<dbReference type="UniPathway" id="UPA00094"/>
<evidence type="ECO:0000313" key="10">
    <source>
        <dbReference type="EMBL" id="RKR92295.1"/>
    </source>
</evidence>
<dbReference type="SUPFAM" id="SSF51230">
    <property type="entry name" value="Single hybrid motif"/>
    <property type="match status" value="1"/>
</dbReference>
<dbReference type="EMBL" id="RBKT01000001">
    <property type="protein sequence ID" value="RKR92295.1"/>
    <property type="molecule type" value="Genomic_DNA"/>
</dbReference>
<dbReference type="GO" id="GO:0009317">
    <property type="term" value="C:acetyl-CoA carboxylase complex"/>
    <property type="evidence" value="ECO:0007669"/>
    <property type="project" value="InterPro"/>
</dbReference>
<dbReference type="GO" id="GO:0006633">
    <property type="term" value="P:fatty acid biosynthetic process"/>
    <property type="evidence" value="ECO:0007669"/>
    <property type="project" value="UniProtKB-UniPathway"/>
</dbReference>
<dbReference type="InterPro" id="IPR011053">
    <property type="entry name" value="Single_hybrid_motif"/>
</dbReference>
<comment type="pathway">
    <text evidence="1 8">Lipid metabolism; fatty acid biosynthesis.</text>
</comment>
<evidence type="ECO:0000256" key="7">
    <source>
        <dbReference type="ARBA" id="ARBA00023267"/>
    </source>
</evidence>
<feature type="domain" description="Lipoyl-binding" evidence="9">
    <location>
        <begin position="87"/>
        <end position="163"/>
    </location>
</feature>
<keyword evidence="4 8" id="KW-0276">Fatty acid metabolism</keyword>
<organism evidence="10 11">
    <name type="scientific">Micromonospora pisi</name>
    <dbReference type="NCBI Taxonomy" id="589240"/>
    <lineage>
        <taxon>Bacteria</taxon>
        <taxon>Bacillati</taxon>
        <taxon>Actinomycetota</taxon>
        <taxon>Actinomycetes</taxon>
        <taxon>Micromonosporales</taxon>
        <taxon>Micromonosporaceae</taxon>
        <taxon>Micromonospora</taxon>
    </lineage>
</organism>
<dbReference type="PRINTS" id="PR01071">
    <property type="entry name" value="ACOABIOTINCC"/>
</dbReference>
<evidence type="ECO:0000256" key="1">
    <source>
        <dbReference type="ARBA" id="ARBA00005194"/>
    </source>
</evidence>
<evidence type="ECO:0000256" key="2">
    <source>
        <dbReference type="ARBA" id="ARBA00017562"/>
    </source>
</evidence>
<dbReference type="Proteomes" id="UP000277671">
    <property type="component" value="Unassembled WGS sequence"/>
</dbReference>
<dbReference type="GO" id="GO:0003989">
    <property type="term" value="F:acetyl-CoA carboxylase activity"/>
    <property type="evidence" value="ECO:0007669"/>
    <property type="project" value="InterPro"/>
</dbReference>
<dbReference type="InterPro" id="IPR001249">
    <property type="entry name" value="AcCoA_biotinCC"/>
</dbReference>
<dbReference type="InterPro" id="IPR000089">
    <property type="entry name" value="Biotin_lipoyl"/>
</dbReference>
<keyword evidence="7 8" id="KW-0092">Biotin</keyword>
<dbReference type="Pfam" id="PF00364">
    <property type="entry name" value="Biotin_lipoyl"/>
    <property type="match status" value="1"/>
</dbReference>
<dbReference type="InterPro" id="IPR001882">
    <property type="entry name" value="Biotin_BS"/>
</dbReference>
<evidence type="ECO:0000256" key="4">
    <source>
        <dbReference type="ARBA" id="ARBA00022832"/>
    </source>
</evidence>
<gene>
    <name evidence="10" type="ORF">BDK92_6733</name>
</gene>
<comment type="function">
    <text evidence="8">This protein is a component of the acetyl coenzyme A carboxylase complex; first, biotin carboxylase catalyzes the carboxylation of the carrier protein and then the transcarboxylase transfers the carboxyl group to form malonyl-CoA.</text>
</comment>
<dbReference type="PANTHER" id="PTHR45266:SF3">
    <property type="entry name" value="OXALOACETATE DECARBOXYLASE ALPHA CHAIN"/>
    <property type="match status" value="1"/>
</dbReference>
<keyword evidence="11" id="KW-1185">Reference proteome</keyword>
<dbReference type="NCBIfam" id="TIGR00531">
    <property type="entry name" value="BCCP"/>
    <property type="match status" value="1"/>
</dbReference>
<dbReference type="RefSeq" id="WP_121160315.1">
    <property type="nucleotide sequence ID" value="NZ_RBKT01000001.1"/>
</dbReference>
<dbReference type="OrthoDB" id="9811735at2"/>